<keyword evidence="2" id="KW-1185">Reference proteome</keyword>
<evidence type="ECO:0000313" key="2">
    <source>
        <dbReference type="Proteomes" id="UP000183832"/>
    </source>
</evidence>
<organism evidence="1 2">
    <name type="scientific">Clunio marinus</name>
    <dbReference type="NCBI Taxonomy" id="568069"/>
    <lineage>
        <taxon>Eukaryota</taxon>
        <taxon>Metazoa</taxon>
        <taxon>Ecdysozoa</taxon>
        <taxon>Arthropoda</taxon>
        <taxon>Hexapoda</taxon>
        <taxon>Insecta</taxon>
        <taxon>Pterygota</taxon>
        <taxon>Neoptera</taxon>
        <taxon>Endopterygota</taxon>
        <taxon>Diptera</taxon>
        <taxon>Nematocera</taxon>
        <taxon>Chironomoidea</taxon>
        <taxon>Chironomidae</taxon>
        <taxon>Clunio</taxon>
    </lineage>
</organism>
<gene>
    <name evidence="1" type="ORF">CLUMA_CG002971</name>
</gene>
<evidence type="ECO:0000313" key="1">
    <source>
        <dbReference type="EMBL" id="CRK89210.1"/>
    </source>
</evidence>
<protein>
    <submittedName>
        <fullName evidence="1">CLUMA_CG002971, isoform A</fullName>
    </submittedName>
</protein>
<dbReference type="AlphaFoldDB" id="A0A1J1HNV1"/>
<accession>A0A1J1HNV1</accession>
<reference evidence="1 2" key="1">
    <citation type="submission" date="2015-04" db="EMBL/GenBank/DDBJ databases">
        <authorList>
            <person name="Syromyatnikov M.Y."/>
            <person name="Popov V.N."/>
        </authorList>
    </citation>
    <scope>NUCLEOTIDE SEQUENCE [LARGE SCALE GENOMIC DNA]</scope>
</reference>
<dbReference type="OrthoDB" id="6475906at2759"/>
<sequence length="68" mass="7466">MTSLANQFCLIIQNVTCGALSDISVEKVSQRVISSHLLMFDKGFVHVLSLMTFNISDGEASINVHIIK</sequence>
<proteinExistence type="predicted"/>
<dbReference type="Proteomes" id="UP000183832">
    <property type="component" value="Unassembled WGS sequence"/>
</dbReference>
<dbReference type="EMBL" id="CVRI01000011">
    <property type="protein sequence ID" value="CRK89210.1"/>
    <property type="molecule type" value="Genomic_DNA"/>
</dbReference>
<name>A0A1J1HNV1_9DIPT</name>